<protein>
    <submittedName>
        <fullName evidence="2">Ubiquitin carboxyl-terminal hydrolase 10</fullName>
    </submittedName>
</protein>
<dbReference type="InterPro" id="IPR006615">
    <property type="entry name" value="Pept_C19_DUSP"/>
</dbReference>
<dbReference type="EMBL" id="LSRQ01004443">
    <property type="protein sequence ID" value="OAY69419.1"/>
    <property type="molecule type" value="Genomic_DNA"/>
</dbReference>
<proteinExistence type="predicted"/>
<dbReference type="SUPFAM" id="SSF143791">
    <property type="entry name" value="DUSP-like"/>
    <property type="match status" value="1"/>
</dbReference>
<gene>
    <name evidence="2" type="ORF">ACMD2_06730</name>
</gene>
<dbReference type="InterPro" id="IPR035927">
    <property type="entry name" value="DUSP-like_sf"/>
</dbReference>
<dbReference type="AlphaFoldDB" id="A0A199UXB8"/>
<keyword evidence="2" id="KW-0378">Hydrolase</keyword>
<evidence type="ECO:0000259" key="1">
    <source>
        <dbReference type="PROSITE" id="PS51283"/>
    </source>
</evidence>
<dbReference type="Gene3D" id="3.30.2230.10">
    <property type="entry name" value="DUSP-like"/>
    <property type="match status" value="1"/>
</dbReference>
<dbReference type="GO" id="GO:0004843">
    <property type="term" value="F:cysteine-type deubiquitinase activity"/>
    <property type="evidence" value="ECO:0007669"/>
    <property type="project" value="InterPro"/>
</dbReference>
<dbReference type="Pfam" id="PF06337">
    <property type="entry name" value="DUSP"/>
    <property type="match status" value="1"/>
</dbReference>
<dbReference type="SMART" id="SM00695">
    <property type="entry name" value="DUSP"/>
    <property type="match status" value="1"/>
</dbReference>
<sequence>MTIPSSEGFLAEGSCLPCTPEEEKDIVARLKREAEDNLKDGDLFYLISSRWWSDWQQYVGLDRFDENSEESLLLMPSRPGEIDNSKLVVEELYFDGEERELQQNLQEGQDYTLVPQAVWRKLLSWRTSDDLTG</sequence>
<dbReference type="Proteomes" id="UP000092600">
    <property type="component" value="Unassembled WGS sequence"/>
</dbReference>
<dbReference type="STRING" id="4615.A0A199UXB8"/>
<evidence type="ECO:0000313" key="3">
    <source>
        <dbReference type="Proteomes" id="UP000092600"/>
    </source>
</evidence>
<feature type="domain" description="DUSP" evidence="1">
    <location>
        <begin position="18"/>
        <end position="133"/>
    </location>
</feature>
<evidence type="ECO:0000313" key="2">
    <source>
        <dbReference type="EMBL" id="OAY69419.1"/>
    </source>
</evidence>
<name>A0A199UXB8_ANACO</name>
<accession>A0A199UXB8</accession>
<dbReference type="PROSITE" id="PS51283">
    <property type="entry name" value="DUSP"/>
    <property type="match status" value="1"/>
</dbReference>
<reference evidence="2 3" key="1">
    <citation type="journal article" date="2016" name="DNA Res.">
        <title>The draft genome of MD-2 pineapple using hybrid error correction of long reads.</title>
        <authorList>
            <person name="Redwan R.M."/>
            <person name="Saidin A."/>
            <person name="Kumar S.V."/>
        </authorList>
    </citation>
    <scope>NUCLEOTIDE SEQUENCE [LARGE SCALE GENOMIC DNA]</scope>
    <source>
        <strain evidence="3">cv. MD2</strain>
        <tissue evidence="2">Leaf</tissue>
    </source>
</reference>
<comment type="caution">
    <text evidence="2">The sequence shown here is derived from an EMBL/GenBank/DDBJ whole genome shotgun (WGS) entry which is preliminary data.</text>
</comment>
<organism evidence="2 3">
    <name type="scientific">Ananas comosus</name>
    <name type="common">Pineapple</name>
    <name type="synonym">Ananas ananas</name>
    <dbReference type="NCBI Taxonomy" id="4615"/>
    <lineage>
        <taxon>Eukaryota</taxon>
        <taxon>Viridiplantae</taxon>
        <taxon>Streptophyta</taxon>
        <taxon>Embryophyta</taxon>
        <taxon>Tracheophyta</taxon>
        <taxon>Spermatophyta</taxon>
        <taxon>Magnoliopsida</taxon>
        <taxon>Liliopsida</taxon>
        <taxon>Poales</taxon>
        <taxon>Bromeliaceae</taxon>
        <taxon>Bromelioideae</taxon>
        <taxon>Ananas</taxon>
    </lineage>
</organism>